<proteinExistence type="predicted"/>
<keyword evidence="1" id="KW-0472">Membrane</keyword>
<evidence type="ECO:0000313" key="2">
    <source>
        <dbReference type="EMBL" id="CAB0034413.1"/>
    </source>
</evidence>
<dbReference type="AlphaFoldDB" id="A0A6H5I8V8"/>
<organism evidence="2 3">
    <name type="scientific">Trichogramma brassicae</name>
    <dbReference type="NCBI Taxonomy" id="86971"/>
    <lineage>
        <taxon>Eukaryota</taxon>
        <taxon>Metazoa</taxon>
        <taxon>Ecdysozoa</taxon>
        <taxon>Arthropoda</taxon>
        <taxon>Hexapoda</taxon>
        <taxon>Insecta</taxon>
        <taxon>Pterygota</taxon>
        <taxon>Neoptera</taxon>
        <taxon>Endopterygota</taxon>
        <taxon>Hymenoptera</taxon>
        <taxon>Apocrita</taxon>
        <taxon>Proctotrupomorpha</taxon>
        <taxon>Chalcidoidea</taxon>
        <taxon>Trichogrammatidae</taxon>
        <taxon>Trichogramma</taxon>
    </lineage>
</organism>
<evidence type="ECO:0000256" key="1">
    <source>
        <dbReference type="SAM" id="Phobius"/>
    </source>
</evidence>
<sequence>MFPGIKLMSQTYKDLQKAILNAVNSQGIVNHPDWNLKTIQHRYRTAFVSEIAESLTRSKISETHLKKICNMISIENFLIFIFLSFLVRLYVVPKCLCMRQVRSLTRRIGSCVCSSVAVRARQ</sequence>
<name>A0A6H5I8V8_9HYME</name>
<protein>
    <submittedName>
        <fullName evidence="2">Uncharacterized protein</fullName>
    </submittedName>
</protein>
<keyword evidence="3" id="KW-1185">Reference proteome</keyword>
<feature type="transmembrane region" description="Helical" evidence="1">
    <location>
        <begin position="68"/>
        <end position="91"/>
    </location>
</feature>
<dbReference type="OrthoDB" id="5593012at2759"/>
<accession>A0A6H5I8V8</accession>
<reference evidence="2 3" key="1">
    <citation type="submission" date="2020-02" db="EMBL/GenBank/DDBJ databases">
        <authorList>
            <person name="Ferguson B K."/>
        </authorList>
    </citation>
    <scope>NUCLEOTIDE SEQUENCE [LARGE SCALE GENOMIC DNA]</scope>
</reference>
<keyword evidence="1" id="KW-0812">Transmembrane</keyword>
<evidence type="ECO:0000313" key="3">
    <source>
        <dbReference type="Proteomes" id="UP000479190"/>
    </source>
</evidence>
<dbReference type="EMBL" id="CADCXV010000741">
    <property type="protein sequence ID" value="CAB0034413.1"/>
    <property type="molecule type" value="Genomic_DNA"/>
</dbReference>
<keyword evidence="1" id="KW-1133">Transmembrane helix</keyword>
<gene>
    <name evidence="2" type="ORF">TBRA_LOCUS6311</name>
</gene>
<dbReference type="Proteomes" id="UP000479190">
    <property type="component" value="Unassembled WGS sequence"/>
</dbReference>